<dbReference type="RefSeq" id="XP_007932547.1">
    <property type="nucleotide sequence ID" value="XM_007934356.1"/>
</dbReference>
<accession>M2ZCR9</accession>
<feature type="region of interest" description="Disordered" evidence="1">
    <location>
        <begin position="682"/>
        <end position="702"/>
    </location>
</feature>
<dbReference type="VEuPathDB" id="FungiDB:MYCFIDRAFT_180566"/>
<evidence type="ECO:0000256" key="1">
    <source>
        <dbReference type="SAM" id="MobiDB-lite"/>
    </source>
</evidence>
<proteinExistence type="predicted"/>
<name>M2ZCR9_PSEFD</name>
<reference evidence="2 3" key="1">
    <citation type="journal article" date="2012" name="PLoS Pathog.">
        <title>Diverse lifestyles and strategies of plant pathogenesis encoded in the genomes of eighteen Dothideomycetes fungi.</title>
        <authorList>
            <person name="Ohm R.A."/>
            <person name="Feau N."/>
            <person name="Henrissat B."/>
            <person name="Schoch C.L."/>
            <person name="Horwitz B.A."/>
            <person name="Barry K.W."/>
            <person name="Condon B.J."/>
            <person name="Copeland A.C."/>
            <person name="Dhillon B."/>
            <person name="Glaser F."/>
            <person name="Hesse C.N."/>
            <person name="Kosti I."/>
            <person name="LaButti K."/>
            <person name="Lindquist E.A."/>
            <person name="Lucas S."/>
            <person name="Salamov A.A."/>
            <person name="Bradshaw R.E."/>
            <person name="Ciuffetti L."/>
            <person name="Hamelin R.C."/>
            <person name="Kema G.H.J."/>
            <person name="Lawrence C."/>
            <person name="Scott J.A."/>
            <person name="Spatafora J.W."/>
            <person name="Turgeon B.G."/>
            <person name="de Wit P.J.G.M."/>
            <person name="Zhong S."/>
            <person name="Goodwin S.B."/>
            <person name="Grigoriev I.V."/>
        </authorList>
    </citation>
    <scope>NUCLEOTIDE SEQUENCE [LARGE SCALE GENOMIC DNA]</scope>
    <source>
        <strain evidence="2 3">CIRAD86</strain>
    </source>
</reference>
<sequence length="734" mass="83320">MDLATQLTLATRSEYTMKTCKPERWHKDTLVLTEDGRKESGACRGVSPSWPNYSMVSWMKPKEKQSDHSRKEPAGMGRCCCQDFVPGPTSGHHARVQLHLASVPTDHLASATRWLSASSISPKPSALAAFRNTASKISTRGSSFHLASFYGRQRRLYSEGTEQKRPKKRWTPEATAEVFRLRGEGRSIKSIAHAFQLSYNAVWCKLNSWSTPAPARKRRWLPEDVAKLLHLREQGLPLKSIAERLQFPYQRVVRKIRNPLPQGPRPWRPWRPEDIAELLRLRKEGTSLRSIGDRIQRSHQGVSSKIYRLERPVKARHRTLRKPWEEHEIERLHKIMERVVRLDEIQALAAELRRPLGSVRNKLSEVRRENNLSTPRRRTKPLQPWTQDEFDRAQQLVEEGKTWGQIGKILGRSSDQVRLRFSHAKTTGKQFNGDVFMSPSELHQIQRYYCEGKSASEIQRLLPRRSFGGIKSVIQRRGQDAMTSGRTCETGAHTFTTLQSDEEIHRLSCAIIQHTEITDSTKQGSGIFSAARTFKSVSRKDVAASPVNFHSHVSISFMNTREKVYTQQQSPAIHTGHSARVFEGKRVQGSISALNVRSLADGKSPDRMDIRRNKLAVQVHMRRCGRAYSCAIMPCGLTLRRIFLNLRVTPTPPTVRVLHSETNSIAGLCTLYCATGNEMLARPNSQNRNGQPDNEFSTEMGAASDPIARPCGLLMKESSGIGMTRIHHVFDLYS</sequence>
<keyword evidence="3" id="KW-1185">Reference proteome</keyword>
<dbReference type="OrthoDB" id="39591at2759"/>
<dbReference type="HOGENOM" id="CLU_377726_0_0_1"/>
<evidence type="ECO:0000313" key="3">
    <source>
        <dbReference type="Proteomes" id="UP000016932"/>
    </source>
</evidence>
<organism evidence="2 3">
    <name type="scientific">Pseudocercospora fijiensis (strain CIRAD86)</name>
    <name type="common">Black leaf streak disease fungus</name>
    <name type="synonym">Mycosphaerella fijiensis</name>
    <dbReference type="NCBI Taxonomy" id="383855"/>
    <lineage>
        <taxon>Eukaryota</taxon>
        <taxon>Fungi</taxon>
        <taxon>Dikarya</taxon>
        <taxon>Ascomycota</taxon>
        <taxon>Pezizomycotina</taxon>
        <taxon>Dothideomycetes</taxon>
        <taxon>Dothideomycetidae</taxon>
        <taxon>Mycosphaerellales</taxon>
        <taxon>Mycosphaerellaceae</taxon>
        <taxon>Pseudocercospora</taxon>
    </lineage>
</organism>
<dbReference type="AlphaFoldDB" id="M2ZCR9"/>
<dbReference type="KEGG" id="pfj:MYCFIDRAFT_180566"/>
<feature type="compositionally biased region" description="Polar residues" evidence="1">
    <location>
        <begin position="683"/>
        <end position="697"/>
    </location>
</feature>
<evidence type="ECO:0000313" key="2">
    <source>
        <dbReference type="EMBL" id="EME76909.1"/>
    </source>
</evidence>
<dbReference type="Proteomes" id="UP000016932">
    <property type="component" value="Unassembled WGS sequence"/>
</dbReference>
<dbReference type="GeneID" id="19334447"/>
<protein>
    <submittedName>
        <fullName evidence="2">Uncharacterized protein</fullName>
    </submittedName>
</protein>
<dbReference type="EMBL" id="KB446573">
    <property type="protein sequence ID" value="EME76909.1"/>
    <property type="molecule type" value="Genomic_DNA"/>
</dbReference>
<gene>
    <name evidence="2" type="ORF">MYCFIDRAFT_180566</name>
</gene>